<feature type="domain" description="HTH hxlR-type" evidence="4">
    <location>
        <begin position="13"/>
        <end position="111"/>
    </location>
</feature>
<dbReference type="Proteomes" id="UP000718451">
    <property type="component" value="Unassembled WGS sequence"/>
</dbReference>
<keyword evidence="3" id="KW-0804">Transcription</keyword>
<sequence>MVRKNKDFNPNGCPVTHCLNKIGGKWKPVIIYLIRKDCNRFSMLQRAIPDISKQMLVNQLRELEADGILDRTVFAEVPPRVEYGISKYGETLLPVIDTMQDWGLKDMELAC</sequence>
<evidence type="ECO:0000256" key="2">
    <source>
        <dbReference type="ARBA" id="ARBA00023125"/>
    </source>
</evidence>
<dbReference type="PANTHER" id="PTHR33204:SF29">
    <property type="entry name" value="TRANSCRIPTIONAL REGULATOR"/>
    <property type="match status" value="1"/>
</dbReference>
<dbReference type="PANTHER" id="PTHR33204">
    <property type="entry name" value="TRANSCRIPTIONAL REGULATOR, MARR FAMILY"/>
    <property type="match status" value="1"/>
</dbReference>
<accession>A0ABX1GUG1</accession>
<dbReference type="SUPFAM" id="SSF46785">
    <property type="entry name" value="Winged helix' DNA-binding domain"/>
    <property type="match status" value="1"/>
</dbReference>
<keyword evidence="6" id="KW-1185">Reference proteome</keyword>
<gene>
    <name evidence="5" type="ORF">HCU67_11825</name>
</gene>
<evidence type="ECO:0000259" key="4">
    <source>
        <dbReference type="PROSITE" id="PS51118"/>
    </source>
</evidence>
<name>A0ABX1GUG1_9FLAO</name>
<evidence type="ECO:0000313" key="5">
    <source>
        <dbReference type="EMBL" id="NKI32635.1"/>
    </source>
</evidence>
<evidence type="ECO:0000256" key="1">
    <source>
        <dbReference type="ARBA" id="ARBA00023015"/>
    </source>
</evidence>
<dbReference type="Gene3D" id="1.10.10.10">
    <property type="entry name" value="Winged helix-like DNA-binding domain superfamily/Winged helix DNA-binding domain"/>
    <property type="match status" value="1"/>
</dbReference>
<comment type="caution">
    <text evidence="5">The sequence shown here is derived from an EMBL/GenBank/DDBJ whole genome shotgun (WGS) entry which is preliminary data.</text>
</comment>
<evidence type="ECO:0000256" key="3">
    <source>
        <dbReference type="ARBA" id="ARBA00023163"/>
    </source>
</evidence>
<proteinExistence type="predicted"/>
<reference evidence="5 6" key="1">
    <citation type="submission" date="2020-04" db="EMBL/GenBank/DDBJ databases">
        <authorList>
            <person name="Yoon J."/>
        </authorList>
    </citation>
    <scope>NUCLEOTIDE SEQUENCE [LARGE SCALE GENOMIC DNA]</scope>
    <source>
        <strain evidence="5 6">DJ-13</strain>
    </source>
</reference>
<protein>
    <submittedName>
        <fullName evidence="5">Helix-turn-helix transcriptional regulator</fullName>
    </submittedName>
</protein>
<keyword evidence="1" id="KW-0805">Transcription regulation</keyword>
<dbReference type="Pfam" id="PF01638">
    <property type="entry name" value="HxlR"/>
    <property type="match status" value="1"/>
</dbReference>
<evidence type="ECO:0000313" key="6">
    <source>
        <dbReference type="Proteomes" id="UP000718451"/>
    </source>
</evidence>
<dbReference type="InterPro" id="IPR036388">
    <property type="entry name" value="WH-like_DNA-bd_sf"/>
</dbReference>
<dbReference type="PROSITE" id="PS51118">
    <property type="entry name" value="HTH_HXLR"/>
    <property type="match status" value="1"/>
</dbReference>
<keyword evidence="2" id="KW-0238">DNA-binding</keyword>
<dbReference type="RefSeq" id="WP_168552823.1">
    <property type="nucleotide sequence ID" value="NZ_JAAWWL010000002.1"/>
</dbReference>
<dbReference type="InterPro" id="IPR002577">
    <property type="entry name" value="HTH_HxlR"/>
</dbReference>
<organism evidence="5 6">
    <name type="scientific">Croceivirga thetidis</name>
    <dbReference type="NCBI Taxonomy" id="2721623"/>
    <lineage>
        <taxon>Bacteria</taxon>
        <taxon>Pseudomonadati</taxon>
        <taxon>Bacteroidota</taxon>
        <taxon>Flavobacteriia</taxon>
        <taxon>Flavobacteriales</taxon>
        <taxon>Flavobacteriaceae</taxon>
        <taxon>Croceivirga</taxon>
    </lineage>
</organism>
<dbReference type="EMBL" id="JAAWWL010000002">
    <property type="protein sequence ID" value="NKI32635.1"/>
    <property type="molecule type" value="Genomic_DNA"/>
</dbReference>
<dbReference type="InterPro" id="IPR036390">
    <property type="entry name" value="WH_DNA-bd_sf"/>
</dbReference>